<evidence type="ECO:0000256" key="3">
    <source>
        <dbReference type="ARBA" id="ARBA00022692"/>
    </source>
</evidence>
<proteinExistence type="predicted"/>
<dbReference type="GO" id="GO:0015288">
    <property type="term" value="F:porin activity"/>
    <property type="evidence" value="ECO:0007669"/>
    <property type="project" value="TreeGrafter"/>
</dbReference>
<dbReference type="GO" id="GO:1990281">
    <property type="term" value="C:efflux pump complex"/>
    <property type="evidence" value="ECO:0007669"/>
    <property type="project" value="TreeGrafter"/>
</dbReference>
<dbReference type="STRING" id="551991.SAMN05192529_12148"/>
<evidence type="ECO:0000313" key="7">
    <source>
        <dbReference type="EMBL" id="SEA47576.1"/>
    </source>
</evidence>
<keyword evidence="5" id="KW-0998">Cell outer membrane</keyword>
<comment type="subcellular location">
    <subcellularLocation>
        <location evidence="1">Cell outer membrane</location>
    </subcellularLocation>
</comment>
<evidence type="ECO:0000256" key="1">
    <source>
        <dbReference type="ARBA" id="ARBA00004442"/>
    </source>
</evidence>
<dbReference type="RefSeq" id="WP_091400141.1">
    <property type="nucleotide sequence ID" value="NZ_FNQY01000021.1"/>
</dbReference>
<accession>A0A1H4BHK3</accession>
<dbReference type="PANTHER" id="PTHR30026">
    <property type="entry name" value="OUTER MEMBRANE PROTEIN TOLC"/>
    <property type="match status" value="1"/>
</dbReference>
<evidence type="ECO:0000256" key="5">
    <source>
        <dbReference type="ARBA" id="ARBA00023237"/>
    </source>
</evidence>
<dbReference type="Proteomes" id="UP000199041">
    <property type="component" value="Unassembled WGS sequence"/>
</dbReference>
<protein>
    <submittedName>
        <fullName evidence="7">Outer membrane protein TolC</fullName>
    </submittedName>
</protein>
<dbReference type="PANTHER" id="PTHR30026:SF20">
    <property type="entry name" value="OUTER MEMBRANE PROTEIN TOLC"/>
    <property type="match status" value="1"/>
</dbReference>
<dbReference type="GO" id="GO:0009279">
    <property type="term" value="C:cell outer membrane"/>
    <property type="evidence" value="ECO:0007669"/>
    <property type="project" value="UniProtKB-SubCell"/>
</dbReference>
<evidence type="ECO:0000313" key="8">
    <source>
        <dbReference type="Proteomes" id="UP000199041"/>
    </source>
</evidence>
<dbReference type="AlphaFoldDB" id="A0A1H4BHK3"/>
<keyword evidence="2" id="KW-1134">Transmembrane beta strand</keyword>
<reference evidence="7 8" key="1">
    <citation type="submission" date="2016-10" db="EMBL/GenBank/DDBJ databases">
        <authorList>
            <person name="de Groot N.N."/>
        </authorList>
    </citation>
    <scope>NUCLEOTIDE SEQUENCE [LARGE SCALE GENOMIC DNA]</scope>
    <source>
        <strain evidence="7 8">Vu-144</strain>
    </source>
</reference>
<keyword evidence="4" id="KW-0472">Membrane</keyword>
<evidence type="ECO:0000256" key="6">
    <source>
        <dbReference type="SAM" id="Coils"/>
    </source>
</evidence>
<sequence>MKRYLPFILLLLTFLTKKALAQKKDLHYYLSQATSNAPALFLAENQIKSLGIDSLKLRATYGPQLSANSNLLYAPVIKGWGYDEAITNGQNVSAVITVSKEIGSKNNLETRLASFSIQQQQLSNQAMLSKKTLEQAVIQQYIISYGSQQTYRLAVEIDTFLQNEDQVLLQLTRSAVFKQTDYLTFKVALLQQHLAVAQSKTQLLNDLGNLNYLCGLDGSSWAELQRPVLEDSALLPFEQTVYYKASLLDSLKNENDAALTKLNYKAKINVFADGGYQSSFIYQAEKNFGGSIGLALTLPLYDGHQKKYALLQNKLLEASRSKATGFYHQQYNQQIRQLTEQLSQYEQLMKRASEQLLYARTLVEANRKQLSTGDVRITDYLLSVNNYLNLRTVVIQNDMNRLSLFNQIHHIILK</sequence>
<dbReference type="SUPFAM" id="SSF56954">
    <property type="entry name" value="Outer membrane efflux proteins (OEP)"/>
    <property type="match status" value="1"/>
</dbReference>
<keyword evidence="3" id="KW-0812">Transmembrane</keyword>
<evidence type="ECO:0000256" key="4">
    <source>
        <dbReference type="ARBA" id="ARBA00023136"/>
    </source>
</evidence>
<name>A0A1H4BHK3_9BACT</name>
<keyword evidence="6" id="KW-0175">Coiled coil</keyword>
<dbReference type="GO" id="GO:0015562">
    <property type="term" value="F:efflux transmembrane transporter activity"/>
    <property type="evidence" value="ECO:0007669"/>
    <property type="project" value="InterPro"/>
</dbReference>
<feature type="coiled-coil region" evidence="6">
    <location>
        <begin position="328"/>
        <end position="355"/>
    </location>
</feature>
<dbReference type="EMBL" id="FNQY01000021">
    <property type="protein sequence ID" value="SEA47576.1"/>
    <property type="molecule type" value="Genomic_DNA"/>
</dbReference>
<evidence type="ECO:0000256" key="2">
    <source>
        <dbReference type="ARBA" id="ARBA00022452"/>
    </source>
</evidence>
<keyword evidence="8" id="KW-1185">Reference proteome</keyword>
<gene>
    <name evidence="7" type="ORF">SAMN05192529_12148</name>
</gene>
<dbReference type="OrthoDB" id="1091220at2"/>
<organism evidence="7 8">
    <name type="scientific">Arachidicoccus rhizosphaerae</name>
    <dbReference type="NCBI Taxonomy" id="551991"/>
    <lineage>
        <taxon>Bacteria</taxon>
        <taxon>Pseudomonadati</taxon>
        <taxon>Bacteroidota</taxon>
        <taxon>Chitinophagia</taxon>
        <taxon>Chitinophagales</taxon>
        <taxon>Chitinophagaceae</taxon>
        <taxon>Arachidicoccus</taxon>
    </lineage>
</organism>
<dbReference type="Gene3D" id="1.20.1600.10">
    <property type="entry name" value="Outer membrane efflux proteins (OEP)"/>
    <property type="match status" value="1"/>
</dbReference>
<dbReference type="InterPro" id="IPR051906">
    <property type="entry name" value="TolC-like"/>
</dbReference>